<dbReference type="GO" id="GO:0005886">
    <property type="term" value="C:plasma membrane"/>
    <property type="evidence" value="ECO:0007669"/>
    <property type="project" value="UniProtKB-SubCell"/>
</dbReference>
<dbReference type="EMBL" id="CP022983">
    <property type="protein sequence ID" value="ASV69957.1"/>
    <property type="molecule type" value="Genomic_DNA"/>
</dbReference>
<dbReference type="InterPro" id="IPR000620">
    <property type="entry name" value="EamA_dom"/>
</dbReference>
<feature type="transmembrane region" description="Helical" evidence="7">
    <location>
        <begin position="200"/>
        <end position="219"/>
    </location>
</feature>
<protein>
    <submittedName>
        <fullName evidence="9">EamA family transporter</fullName>
    </submittedName>
</protein>
<evidence type="ECO:0000256" key="3">
    <source>
        <dbReference type="ARBA" id="ARBA00022475"/>
    </source>
</evidence>
<evidence type="ECO:0000256" key="2">
    <source>
        <dbReference type="ARBA" id="ARBA00007362"/>
    </source>
</evidence>
<dbReference type="OrthoDB" id="4529062at2"/>
<dbReference type="PANTHER" id="PTHR32322">
    <property type="entry name" value="INNER MEMBRANE TRANSPORTER"/>
    <property type="match status" value="1"/>
</dbReference>
<name>A0A248TP36_9BACI</name>
<feature type="transmembrane region" description="Helical" evidence="7">
    <location>
        <begin position="87"/>
        <end position="107"/>
    </location>
</feature>
<evidence type="ECO:0000256" key="1">
    <source>
        <dbReference type="ARBA" id="ARBA00004651"/>
    </source>
</evidence>
<gene>
    <name evidence="9" type="ORF">CKF48_05105</name>
</gene>
<dbReference type="Pfam" id="PF00892">
    <property type="entry name" value="EamA"/>
    <property type="match status" value="2"/>
</dbReference>
<reference evidence="9 10" key="1">
    <citation type="submission" date="2017-08" db="EMBL/GenBank/DDBJ databases">
        <title>Complete Genome Sequence of Bacillus kochii Oregon-R-modENCODE STRAIN BDGP4, isolated from Drosophila melanogaster gut.</title>
        <authorList>
            <person name="Wan K.H."/>
            <person name="Yu C."/>
            <person name="Park S."/>
            <person name="Hammonds A.S."/>
            <person name="Booth B.W."/>
            <person name="Celniker S.E."/>
        </authorList>
    </citation>
    <scope>NUCLEOTIDE SEQUENCE [LARGE SCALE GENOMIC DNA]</scope>
    <source>
        <strain evidence="9 10">BDGP4</strain>
    </source>
</reference>
<dbReference type="PANTHER" id="PTHR32322:SF18">
    <property type="entry name" value="S-ADENOSYLMETHIONINE_S-ADENOSYLHOMOCYSTEINE TRANSPORTER"/>
    <property type="match status" value="1"/>
</dbReference>
<feature type="transmembrane region" description="Helical" evidence="7">
    <location>
        <begin position="290"/>
        <end position="314"/>
    </location>
</feature>
<dbReference type="KEGG" id="bko:CKF48_05105"/>
<feature type="transmembrane region" description="Helical" evidence="7">
    <location>
        <begin position="141"/>
        <end position="160"/>
    </location>
</feature>
<evidence type="ECO:0000313" key="9">
    <source>
        <dbReference type="EMBL" id="ASV69957.1"/>
    </source>
</evidence>
<comment type="similarity">
    <text evidence="2">Belongs to the EamA transporter family.</text>
</comment>
<sequence length="333" mass="36383">MKKIYVKIYFITETERRMGMNKLGLFLFMTILMMIWGFNVSAIKILVSSFPPITITAIRILVAGFFVFLMLGVIGKVRRPNRKEFQYIIYGGLFNITAHHFFLAHGLMETTGANGGLILGSGPVLTAILSAIIIKTMPSRMQIIGFIFGIIGVSFIVVIGNGGLSGFSFGDIYIFLSILSQAFSFILISKAAKTIDSRLLTGYMLVFGGIILAIIGLISEPLAFTNLLDAPSSLWILFLASAILATAIGQMGYNYAISKIGPAEAAIFLNLNTFFALVGSALFLGEQITVYHWVGLVFIIPGVLLGSGAIESLLRKRRTEKMKPIKEKNVANK</sequence>
<keyword evidence="5 7" id="KW-1133">Transmembrane helix</keyword>
<organism evidence="9 10">
    <name type="scientific">Cytobacillus kochii</name>
    <dbReference type="NCBI Taxonomy" id="859143"/>
    <lineage>
        <taxon>Bacteria</taxon>
        <taxon>Bacillati</taxon>
        <taxon>Bacillota</taxon>
        <taxon>Bacilli</taxon>
        <taxon>Bacillales</taxon>
        <taxon>Bacillaceae</taxon>
        <taxon>Cytobacillus</taxon>
    </lineage>
</organism>
<dbReference type="InterPro" id="IPR050638">
    <property type="entry name" value="AA-Vitamin_Transporters"/>
</dbReference>
<feature type="transmembrane region" description="Helical" evidence="7">
    <location>
        <begin position="234"/>
        <end position="253"/>
    </location>
</feature>
<evidence type="ECO:0000259" key="8">
    <source>
        <dbReference type="Pfam" id="PF00892"/>
    </source>
</evidence>
<keyword evidence="4 7" id="KW-0812">Transmembrane</keyword>
<keyword evidence="10" id="KW-1185">Reference proteome</keyword>
<dbReference type="AlphaFoldDB" id="A0A248TP36"/>
<feature type="transmembrane region" description="Helical" evidence="7">
    <location>
        <begin position="53"/>
        <end position="75"/>
    </location>
</feature>
<accession>A0A248TP36</accession>
<dbReference type="InterPro" id="IPR037185">
    <property type="entry name" value="EmrE-like"/>
</dbReference>
<feature type="transmembrane region" description="Helical" evidence="7">
    <location>
        <begin position="265"/>
        <end position="284"/>
    </location>
</feature>
<keyword evidence="3" id="KW-1003">Cell membrane</keyword>
<evidence type="ECO:0000256" key="4">
    <source>
        <dbReference type="ARBA" id="ARBA00022692"/>
    </source>
</evidence>
<evidence type="ECO:0000313" key="10">
    <source>
        <dbReference type="Proteomes" id="UP000215137"/>
    </source>
</evidence>
<feature type="transmembrane region" description="Helical" evidence="7">
    <location>
        <begin position="172"/>
        <end position="188"/>
    </location>
</feature>
<dbReference type="SUPFAM" id="SSF103481">
    <property type="entry name" value="Multidrug resistance efflux transporter EmrE"/>
    <property type="match status" value="2"/>
</dbReference>
<proteinExistence type="inferred from homology"/>
<evidence type="ECO:0000256" key="6">
    <source>
        <dbReference type="ARBA" id="ARBA00023136"/>
    </source>
</evidence>
<feature type="domain" description="EamA" evidence="8">
    <location>
        <begin position="169"/>
        <end position="305"/>
    </location>
</feature>
<feature type="transmembrane region" description="Helical" evidence="7">
    <location>
        <begin position="25"/>
        <end position="47"/>
    </location>
</feature>
<evidence type="ECO:0000256" key="7">
    <source>
        <dbReference type="SAM" id="Phobius"/>
    </source>
</evidence>
<evidence type="ECO:0000256" key="5">
    <source>
        <dbReference type="ARBA" id="ARBA00022989"/>
    </source>
</evidence>
<dbReference type="Proteomes" id="UP000215137">
    <property type="component" value="Chromosome"/>
</dbReference>
<feature type="domain" description="EamA" evidence="8">
    <location>
        <begin position="27"/>
        <end position="157"/>
    </location>
</feature>
<feature type="transmembrane region" description="Helical" evidence="7">
    <location>
        <begin position="113"/>
        <end position="134"/>
    </location>
</feature>
<comment type="subcellular location">
    <subcellularLocation>
        <location evidence="1">Cell membrane</location>
        <topology evidence="1">Multi-pass membrane protein</topology>
    </subcellularLocation>
</comment>
<keyword evidence="6 7" id="KW-0472">Membrane</keyword>